<keyword evidence="12" id="KW-1185">Reference proteome</keyword>
<evidence type="ECO:0000256" key="4">
    <source>
        <dbReference type="ARBA" id="ARBA00022723"/>
    </source>
</evidence>
<dbReference type="RefSeq" id="WP_075851190.1">
    <property type="nucleotide sequence ID" value="NZ_FMAC01000001.1"/>
</dbReference>
<dbReference type="GO" id="GO:0008270">
    <property type="term" value="F:zinc ion binding"/>
    <property type="evidence" value="ECO:0007669"/>
    <property type="project" value="UniProtKB-UniRule"/>
</dbReference>
<evidence type="ECO:0000313" key="12">
    <source>
        <dbReference type="Proteomes" id="UP000186228"/>
    </source>
</evidence>
<proteinExistence type="inferred from homology"/>
<dbReference type="Gene3D" id="3.20.20.140">
    <property type="entry name" value="Metal-dependent hydrolases"/>
    <property type="match status" value="1"/>
</dbReference>
<dbReference type="InterPro" id="IPR054418">
    <property type="entry name" value="MQNX/HUTI_composite_N"/>
</dbReference>
<dbReference type="NCBIfam" id="TIGR02967">
    <property type="entry name" value="guan_deamin"/>
    <property type="match status" value="1"/>
</dbReference>
<comment type="catalytic activity">
    <reaction evidence="8">
        <text>guanine + H2O + H(+) = xanthine + NH4(+)</text>
        <dbReference type="Rhea" id="RHEA:14665"/>
        <dbReference type="ChEBI" id="CHEBI:15377"/>
        <dbReference type="ChEBI" id="CHEBI:15378"/>
        <dbReference type="ChEBI" id="CHEBI:16235"/>
        <dbReference type="ChEBI" id="CHEBI:17712"/>
        <dbReference type="ChEBI" id="CHEBI:28938"/>
        <dbReference type="EC" id="3.5.4.3"/>
    </reaction>
</comment>
<comment type="function">
    <text evidence="8">Catalyzes the hydrolytic deamination of guanine, producing xanthine and ammonia.</text>
</comment>
<evidence type="ECO:0000259" key="9">
    <source>
        <dbReference type="Pfam" id="PF01979"/>
    </source>
</evidence>
<evidence type="ECO:0000256" key="2">
    <source>
        <dbReference type="ARBA" id="ARBA00006745"/>
    </source>
</evidence>
<feature type="domain" description="Amidohydrolase-related" evidence="9">
    <location>
        <begin position="67"/>
        <end position="429"/>
    </location>
</feature>
<dbReference type="GO" id="GO:0005829">
    <property type="term" value="C:cytosol"/>
    <property type="evidence" value="ECO:0007669"/>
    <property type="project" value="TreeGrafter"/>
</dbReference>
<dbReference type="PANTHER" id="PTHR11271">
    <property type="entry name" value="GUANINE DEAMINASE"/>
    <property type="match status" value="1"/>
</dbReference>
<comment type="pathway">
    <text evidence="1 8">Purine metabolism; guanine degradation; xanthine from guanine: step 1/1.</text>
</comment>
<comment type="similarity">
    <text evidence="2 8">Belongs to the metallo-dependent hydrolases superfamily. ATZ/TRZ family.</text>
</comment>
<evidence type="ECO:0000256" key="3">
    <source>
        <dbReference type="ARBA" id="ARBA00012781"/>
    </source>
</evidence>
<dbReference type="NCBIfam" id="NF006679">
    <property type="entry name" value="PRK09228.1"/>
    <property type="match status" value="1"/>
</dbReference>
<dbReference type="STRING" id="52131.GA0061100_101678"/>
<dbReference type="InterPro" id="IPR011059">
    <property type="entry name" value="Metal-dep_hydrolase_composite"/>
</dbReference>
<feature type="domain" description="Aminodeoxyfutalosine deaminase/Imidazolonepropionase-like composite" evidence="10">
    <location>
        <begin position="31"/>
        <end position="55"/>
    </location>
</feature>
<evidence type="ECO:0000313" key="11">
    <source>
        <dbReference type="EMBL" id="SCB10414.1"/>
    </source>
</evidence>
<gene>
    <name evidence="11" type="ORF">GA0061100_101678</name>
</gene>
<dbReference type="GO" id="GO:0006147">
    <property type="term" value="P:guanine catabolic process"/>
    <property type="evidence" value="ECO:0007669"/>
    <property type="project" value="UniProtKB-UniRule"/>
</dbReference>
<dbReference type="Pfam" id="PF22039">
    <property type="entry name" value="HUTI_composite_bact"/>
    <property type="match status" value="1"/>
</dbReference>
<dbReference type="EC" id="3.5.4.3" evidence="3 7"/>
<dbReference type="UniPathway" id="UPA00603">
    <property type="reaction ID" value="UER00660"/>
</dbReference>
<evidence type="ECO:0000256" key="6">
    <source>
        <dbReference type="ARBA" id="ARBA00022833"/>
    </source>
</evidence>
<name>A0A1C3U4Q7_9HYPH</name>
<accession>A0A1C3U4Q7</accession>
<keyword evidence="5 8" id="KW-0378">Hydrolase</keyword>
<dbReference type="PANTHER" id="PTHR11271:SF6">
    <property type="entry name" value="GUANINE DEAMINASE"/>
    <property type="match status" value="1"/>
</dbReference>
<reference evidence="12" key="1">
    <citation type="submission" date="2016-08" db="EMBL/GenBank/DDBJ databases">
        <authorList>
            <person name="Varghese N."/>
            <person name="Submissions Spin"/>
        </authorList>
    </citation>
    <scope>NUCLEOTIDE SEQUENCE [LARGE SCALE GENOMIC DNA]</scope>
    <source>
        <strain evidence="12">CCBAU 57015</strain>
    </source>
</reference>
<sequence>MTTLLRGRLLSFKRLPQSLDDTDSYAYESDGGLLIESGMIVATGPYADIKAQAPEGVVEIDHRPHLILPGFIDMHLHFPQMQVIASYAANLLEWLNTYTFPEECRFVESAHAERIAKHFYDEMIRHGTTTAVAYCSVHKTSADAYFAEAMRRNMRMVGGKVMMDRHAPQGLLDTPEMGYDETRQVISDWHGKGRNHVAITPRFAITSTPAQMEATATLAREFPDLHIQTHLSENHDEITFTCELYPEAIDYTDIYARYGLLGPKSLFGHAIHLSEREADAMSEAGAVAVHCPTSNLFLGSGLFPLKALARREKPVRIGVATDIGGGSSYSMLRTMDEAYKIQQLLGERLNPLESYYYMTRGNAESLSLVDKIGTLDAGTEADLIVLNAAATPAMALKMEVTKSLTEELFLLQTMGDDRAVVETYVAGKPMKSILQ</sequence>
<dbReference type="SUPFAM" id="SSF51338">
    <property type="entry name" value="Composite domain of metallo-dependent hydrolases"/>
    <property type="match status" value="2"/>
</dbReference>
<evidence type="ECO:0000256" key="7">
    <source>
        <dbReference type="NCBIfam" id="TIGR02967"/>
    </source>
</evidence>
<dbReference type="InterPro" id="IPR032466">
    <property type="entry name" value="Metal_Hydrolase"/>
</dbReference>
<evidence type="ECO:0000259" key="10">
    <source>
        <dbReference type="Pfam" id="PF22039"/>
    </source>
</evidence>
<dbReference type="Pfam" id="PF01979">
    <property type="entry name" value="Amidohydro_1"/>
    <property type="match status" value="1"/>
</dbReference>
<dbReference type="Gene3D" id="2.30.40.10">
    <property type="entry name" value="Urease, subunit C, domain 1"/>
    <property type="match status" value="1"/>
</dbReference>
<dbReference type="SUPFAM" id="SSF51556">
    <property type="entry name" value="Metallo-dependent hydrolases"/>
    <property type="match status" value="1"/>
</dbReference>
<evidence type="ECO:0000256" key="1">
    <source>
        <dbReference type="ARBA" id="ARBA00004984"/>
    </source>
</evidence>
<evidence type="ECO:0000256" key="5">
    <source>
        <dbReference type="ARBA" id="ARBA00022801"/>
    </source>
</evidence>
<protein>
    <recommendedName>
        <fullName evidence="3 7">Guanine deaminase</fullName>
        <shortName evidence="8">Guanase</shortName>
        <ecNumber evidence="3 7">3.5.4.3</ecNumber>
    </recommendedName>
    <alternativeName>
        <fullName evidence="8">Guanine aminohydrolase</fullName>
    </alternativeName>
</protein>
<dbReference type="InterPro" id="IPR006680">
    <property type="entry name" value="Amidohydro-rel"/>
</dbReference>
<dbReference type="InterPro" id="IPR051607">
    <property type="entry name" value="Metallo-dep_hydrolases"/>
</dbReference>
<comment type="cofactor">
    <cofactor evidence="8">
        <name>Zn(2+)</name>
        <dbReference type="ChEBI" id="CHEBI:29105"/>
    </cofactor>
    <text evidence="8">Binds 1 zinc ion per subunit.</text>
</comment>
<dbReference type="OrthoDB" id="9787621at2"/>
<keyword evidence="6 8" id="KW-0862">Zinc</keyword>
<dbReference type="InterPro" id="IPR014311">
    <property type="entry name" value="Guanine_deaminase"/>
</dbReference>
<dbReference type="GO" id="GO:0008892">
    <property type="term" value="F:guanine deaminase activity"/>
    <property type="evidence" value="ECO:0007669"/>
    <property type="project" value="UniProtKB-UniRule"/>
</dbReference>
<keyword evidence="4 8" id="KW-0479">Metal-binding</keyword>
<evidence type="ECO:0000256" key="8">
    <source>
        <dbReference type="RuleBase" id="RU366009"/>
    </source>
</evidence>
<dbReference type="EMBL" id="FMAC01000001">
    <property type="protein sequence ID" value="SCB10414.1"/>
    <property type="molecule type" value="Genomic_DNA"/>
</dbReference>
<organism evidence="11 12">
    <name type="scientific">Rhizobium hainanense</name>
    <dbReference type="NCBI Taxonomy" id="52131"/>
    <lineage>
        <taxon>Bacteria</taxon>
        <taxon>Pseudomonadati</taxon>
        <taxon>Pseudomonadota</taxon>
        <taxon>Alphaproteobacteria</taxon>
        <taxon>Hyphomicrobiales</taxon>
        <taxon>Rhizobiaceae</taxon>
        <taxon>Rhizobium/Agrobacterium group</taxon>
        <taxon>Rhizobium</taxon>
    </lineage>
</organism>
<dbReference type="AlphaFoldDB" id="A0A1C3U4Q7"/>
<dbReference type="Proteomes" id="UP000186228">
    <property type="component" value="Unassembled WGS sequence"/>
</dbReference>